<dbReference type="Proteomes" id="UP000549911">
    <property type="component" value="Unassembled WGS sequence"/>
</dbReference>
<dbReference type="AlphaFoldDB" id="A0A7Y9H4S0"/>
<evidence type="ECO:0000256" key="1">
    <source>
        <dbReference type="SAM" id="MobiDB-lite"/>
    </source>
</evidence>
<accession>A0A7Y9H4S0</accession>
<comment type="caution">
    <text evidence="2">The sequence shown here is derived from an EMBL/GenBank/DDBJ whole genome shotgun (WGS) entry which is preliminary data.</text>
</comment>
<evidence type="ECO:0000313" key="2">
    <source>
        <dbReference type="EMBL" id="NYE37912.1"/>
    </source>
</evidence>
<name>A0A7Y9H4S0_9ACTN</name>
<evidence type="ECO:0000313" key="3">
    <source>
        <dbReference type="Proteomes" id="UP000549911"/>
    </source>
</evidence>
<reference evidence="2 3" key="1">
    <citation type="submission" date="2020-07" db="EMBL/GenBank/DDBJ databases">
        <authorList>
            <person name="Partida-Martinez L."/>
            <person name="Huntemann M."/>
            <person name="Clum A."/>
            <person name="Wang J."/>
            <person name="Palaniappan K."/>
            <person name="Ritter S."/>
            <person name="Chen I.-M."/>
            <person name="Stamatis D."/>
            <person name="Reddy T."/>
            <person name="O'Malley R."/>
            <person name="Daum C."/>
            <person name="Shapiro N."/>
            <person name="Ivanova N."/>
            <person name="Kyrpides N."/>
            <person name="Woyke T."/>
        </authorList>
    </citation>
    <scope>NUCLEOTIDE SEQUENCE [LARGE SCALE GENOMIC DNA]</scope>
    <source>
        <strain evidence="2 3">AT2.17</strain>
    </source>
</reference>
<reference evidence="2 3" key="2">
    <citation type="submission" date="2020-08" db="EMBL/GenBank/DDBJ databases">
        <title>The Agave Microbiome: Exploring the role of microbial communities in plant adaptations to desert environments.</title>
        <authorList>
            <person name="Partida-Martinez L.P."/>
        </authorList>
    </citation>
    <scope>NUCLEOTIDE SEQUENCE [LARGE SCALE GENOMIC DNA]</scope>
    <source>
        <strain evidence="2 3">AT2.17</strain>
    </source>
</reference>
<gene>
    <name evidence="2" type="ORF">F4692_003057</name>
</gene>
<protein>
    <submittedName>
        <fullName evidence="2">Uncharacterized protein</fullName>
    </submittedName>
</protein>
<organism evidence="2 3">
    <name type="scientific">Nocardioides cavernae</name>
    <dbReference type="NCBI Taxonomy" id="1921566"/>
    <lineage>
        <taxon>Bacteria</taxon>
        <taxon>Bacillati</taxon>
        <taxon>Actinomycetota</taxon>
        <taxon>Actinomycetes</taxon>
        <taxon>Propionibacteriales</taxon>
        <taxon>Nocardioidaceae</taxon>
        <taxon>Nocardioides</taxon>
    </lineage>
</organism>
<proteinExistence type="predicted"/>
<keyword evidence="3" id="KW-1185">Reference proteome</keyword>
<sequence>MSFDVTPHVLTTVGDELIFLGAQTIGMARLQADRIPDASGGAVFMHLQDMLVESRAQLIEAYERGHHYPRYFASAGLAIKQCADEYRYVDQAARERLDALMTDAESLPDNQSLGGDPDDHGATRSSVYDAMDSDAMPGDWSDWTTVRGFLDYGASLTAWLSLANLYSSPIDGLLDSLAGEWEVLDETWNALHRLELYWEAIREEVAESIAYLDTGWSGNAASRVFDWFHQFDDLLRDHAIGISERKDRVIFLHDGLQITIEGLRPYMDMIAAILEEFAASAITWVDAAGRLVNVYSWALMVVDGLFLSAGLVNLGFSLLPVRDLRYPDDSLPVLAAPDVAGP</sequence>
<dbReference type="RefSeq" id="WP_179620557.1">
    <property type="nucleotide sequence ID" value="NZ_JACCBW010000003.1"/>
</dbReference>
<feature type="region of interest" description="Disordered" evidence="1">
    <location>
        <begin position="106"/>
        <end position="125"/>
    </location>
</feature>
<dbReference type="EMBL" id="JACCBW010000003">
    <property type="protein sequence ID" value="NYE37912.1"/>
    <property type="molecule type" value="Genomic_DNA"/>
</dbReference>